<organism evidence="2 3">
    <name type="scientific">Armillaria tabescens</name>
    <name type="common">Ringless honey mushroom</name>
    <name type="synonym">Agaricus tabescens</name>
    <dbReference type="NCBI Taxonomy" id="1929756"/>
    <lineage>
        <taxon>Eukaryota</taxon>
        <taxon>Fungi</taxon>
        <taxon>Dikarya</taxon>
        <taxon>Basidiomycota</taxon>
        <taxon>Agaricomycotina</taxon>
        <taxon>Agaricomycetes</taxon>
        <taxon>Agaricomycetidae</taxon>
        <taxon>Agaricales</taxon>
        <taxon>Marasmiineae</taxon>
        <taxon>Physalacriaceae</taxon>
        <taxon>Desarmillaria</taxon>
    </lineage>
</organism>
<comment type="caution">
    <text evidence="2">The sequence shown here is derived from an EMBL/GenBank/DDBJ whole genome shotgun (WGS) entry which is preliminary data.</text>
</comment>
<dbReference type="RefSeq" id="XP_060322660.1">
    <property type="nucleotide sequence ID" value="XM_060470467.1"/>
</dbReference>
<dbReference type="InterPro" id="IPR001810">
    <property type="entry name" value="F-box_dom"/>
</dbReference>
<evidence type="ECO:0000313" key="3">
    <source>
        <dbReference type="Proteomes" id="UP001175211"/>
    </source>
</evidence>
<dbReference type="GeneID" id="85354015"/>
<proteinExistence type="predicted"/>
<gene>
    <name evidence="2" type="ORF">EV420DRAFT_1486991</name>
</gene>
<dbReference type="AlphaFoldDB" id="A0AA39MK04"/>
<feature type="domain" description="F-box" evidence="1">
    <location>
        <begin position="605"/>
        <end position="649"/>
    </location>
</feature>
<dbReference type="PROSITE" id="PS50181">
    <property type="entry name" value="FBOX"/>
    <property type="match status" value="1"/>
</dbReference>
<sequence>MTLTFSSDFRSELARVAHFVQLINYIPMVQVDFTSLTFALQEGESMSQLYDAFAEFCRNLATLDCVGLTLGYDIEAFEQVFSSSTTSFAPAHLTSLYAVTIPRQPQKMLDWLLHSLNNSPVHVIVIDGALEAILADATLPQLTAFTCLYAPDGMETTVGMVEFLGCHPSLTTIILGARSFRRQDVELVRPALRPFPMLESITASLDVLNVILGIPSLFPAMHEICIQGPVLDPLQGTREECFLMLSALLILISQTPVVSTLKVPFLNGFDHLAWNSFMPVGWRPEAFLTKITKLVFYGMSLRQIRPGLEEPLNLICMTSYFHSVEEVVVEDESFSTEDEWLKDLCSACPMVSHLVINSDEHNFVTEFSFSYNQPISRDDWLHITRILQCLSQSHCQEQFESQAWSLHGDLSSTFIPHPPCSTQYNRSAKCLFQKLIGCHPRKEITGSTEALINASLGEYQLLPLQACLEQAFFAWGSVLSLPVSVRWLPRETSGVYHGKANRRQWPAEAPGSCSPQLTQPILFPLPDVCSRTVPFLTYTMANMAYSGADQSCQHLWFLMSTMAQAWSILGMEDNTLELQVDQKTDMNLQVIELASMVPHLTLDDAVGLLDLPNEIILAILHDVDLNDLVSLAWLSQRLNLLALNMYLERCQKVSDSIGSFGGPGRAFSFLCVLRLCFFNRPQITSMSLHFSGNFHAEMEEVRHYVELVGPVPLYVDISKICLNVAGGPQFDIYRKATELEEFCHLLPSQDCRSLTCSSIRLPSHSAKLLDWLIRSMNASPLHTIVLEWLTEQVLERLRLPHLRNMTCIDRIDHDISLALLGFFLNRHPVLETLSILGHSLYVDDHRLLQSILQPMPHLTSLSANLNVLGAFFGCWGCFPALEDIGIEGPLTGMSGWFYIAHTAVQHNYVRDTFTCLAAVLALISTIRSIMSLRLPFLSNFEGNAWNMCIFGKDDADPDAVVPLPTNSHPTTPGQCPESLLTRIDTVTLFSVEGHPLRRDCSFDIA</sequence>
<keyword evidence="3" id="KW-1185">Reference proteome</keyword>
<evidence type="ECO:0000313" key="2">
    <source>
        <dbReference type="EMBL" id="KAK0437716.1"/>
    </source>
</evidence>
<dbReference type="Proteomes" id="UP001175211">
    <property type="component" value="Unassembled WGS sequence"/>
</dbReference>
<dbReference type="SUPFAM" id="SSF81383">
    <property type="entry name" value="F-box domain"/>
    <property type="match status" value="1"/>
</dbReference>
<protein>
    <recommendedName>
        <fullName evidence="1">F-box domain-containing protein</fullName>
    </recommendedName>
</protein>
<dbReference type="EMBL" id="JAUEPS010000106">
    <property type="protein sequence ID" value="KAK0437716.1"/>
    <property type="molecule type" value="Genomic_DNA"/>
</dbReference>
<accession>A0AA39MK04</accession>
<reference evidence="2" key="1">
    <citation type="submission" date="2023-06" db="EMBL/GenBank/DDBJ databases">
        <authorList>
            <consortium name="Lawrence Berkeley National Laboratory"/>
            <person name="Ahrendt S."/>
            <person name="Sahu N."/>
            <person name="Indic B."/>
            <person name="Wong-Bajracharya J."/>
            <person name="Merenyi Z."/>
            <person name="Ke H.-M."/>
            <person name="Monk M."/>
            <person name="Kocsube S."/>
            <person name="Drula E."/>
            <person name="Lipzen A."/>
            <person name="Balint B."/>
            <person name="Henrissat B."/>
            <person name="Andreopoulos B."/>
            <person name="Martin F.M."/>
            <person name="Harder C.B."/>
            <person name="Rigling D."/>
            <person name="Ford K.L."/>
            <person name="Foster G.D."/>
            <person name="Pangilinan J."/>
            <person name="Papanicolaou A."/>
            <person name="Barry K."/>
            <person name="LaButti K."/>
            <person name="Viragh M."/>
            <person name="Koriabine M."/>
            <person name="Yan M."/>
            <person name="Riley R."/>
            <person name="Champramary S."/>
            <person name="Plett K.L."/>
            <person name="Tsai I.J."/>
            <person name="Slot J."/>
            <person name="Sipos G."/>
            <person name="Plett J."/>
            <person name="Nagy L.G."/>
            <person name="Grigoriev I.V."/>
        </authorList>
    </citation>
    <scope>NUCLEOTIDE SEQUENCE</scope>
    <source>
        <strain evidence="2">CCBAS 213</strain>
    </source>
</reference>
<name>A0AA39MK04_ARMTA</name>
<evidence type="ECO:0000259" key="1">
    <source>
        <dbReference type="PROSITE" id="PS50181"/>
    </source>
</evidence>
<dbReference type="InterPro" id="IPR036047">
    <property type="entry name" value="F-box-like_dom_sf"/>
</dbReference>